<dbReference type="EMBL" id="RCMK01003665">
    <property type="protein sequence ID" value="KAG2874017.1"/>
    <property type="molecule type" value="Genomic_DNA"/>
</dbReference>
<dbReference type="Proteomes" id="UP000774804">
    <property type="component" value="Unassembled WGS sequence"/>
</dbReference>
<comment type="caution">
    <text evidence="1">The sequence shown here is derived from an EMBL/GenBank/DDBJ whole genome shotgun (WGS) entry which is preliminary data.</text>
</comment>
<evidence type="ECO:0000313" key="1">
    <source>
        <dbReference type="EMBL" id="KAG2871179.1"/>
    </source>
</evidence>
<evidence type="ECO:0000313" key="2">
    <source>
        <dbReference type="EMBL" id="KAG2874017.1"/>
    </source>
</evidence>
<dbReference type="EMBL" id="RCMI01003901">
    <property type="protein sequence ID" value="KAG2871179.1"/>
    <property type="molecule type" value="Genomic_DNA"/>
</dbReference>
<evidence type="ECO:0000313" key="3">
    <source>
        <dbReference type="Proteomes" id="UP000774804"/>
    </source>
</evidence>
<protein>
    <submittedName>
        <fullName evidence="1">Uncharacterized protein</fullName>
    </submittedName>
</protein>
<accession>A0A8T1A7K0</accession>
<dbReference type="Proteomes" id="UP000736787">
    <property type="component" value="Unassembled WGS sequence"/>
</dbReference>
<organism evidence="1 3">
    <name type="scientific">Phytophthora cactorum</name>
    <dbReference type="NCBI Taxonomy" id="29920"/>
    <lineage>
        <taxon>Eukaryota</taxon>
        <taxon>Sar</taxon>
        <taxon>Stramenopiles</taxon>
        <taxon>Oomycota</taxon>
        <taxon>Peronosporomycetes</taxon>
        <taxon>Peronosporales</taxon>
        <taxon>Peronosporaceae</taxon>
        <taxon>Phytophthora</taxon>
    </lineage>
</organism>
<dbReference type="AlphaFoldDB" id="A0A8T1A7K0"/>
<proteinExistence type="predicted"/>
<name>A0A8T1A7K0_9STRA</name>
<gene>
    <name evidence="1" type="ORF">PC115_g24913</name>
    <name evidence="2" type="ORF">PC117_g27690</name>
</gene>
<sequence length="74" mass="8371">MKDLKRAQNMEFAPYMAVNEINIGGRARSWGHRPHTRSSLVTLACALKSYRAGEDRTLVAVYDGVFRGDDTLER</sequence>
<reference evidence="1" key="1">
    <citation type="submission" date="2018-10" db="EMBL/GenBank/DDBJ databases">
        <title>Effector identification in a new, highly contiguous assembly of the strawberry crown rot pathogen Phytophthora cactorum.</title>
        <authorList>
            <person name="Armitage A.D."/>
            <person name="Nellist C.F."/>
            <person name="Bates H."/>
            <person name="Vickerstaff R.J."/>
            <person name="Harrison R.J."/>
        </authorList>
    </citation>
    <scope>NUCLEOTIDE SEQUENCE</scope>
    <source>
        <strain evidence="1">4032</strain>
        <strain evidence="2">4040</strain>
    </source>
</reference>